<evidence type="ECO:0000313" key="2">
    <source>
        <dbReference type="Proteomes" id="UP000019373"/>
    </source>
</evidence>
<evidence type="ECO:0000313" key="1">
    <source>
        <dbReference type="EMBL" id="ERF70028.1"/>
    </source>
</evidence>
<dbReference type="OrthoDB" id="5354164at2759"/>
<reference evidence="2" key="1">
    <citation type="journal article" date="2014" name="BMC Genomics">
        <title>Genome characteristics reveal the impact of lichenization on lichen-forming fungus Endocarpon pusillum Hedwig (Verrucariales, Ascomycota).</title>
        <authorList>
            <person name="Wang Y.-Y."/>
            <person name="Liu B."/>
            <person name="Zhang X.-Y."/>
            <person name="Zhou Q.-M."/>
            <person name="Zhang T."/>
            <person name="Li H."/>
            <person name="Yu Y.-F."/>
            <person name="Zhang X.-L."/>
            <person name="Hao X.-Y."/>
            <person name="Wang M."/>
            <person name="Wang L."/>
            <person name="Wei J.-C."/>
        </authorList>
    </citation>
    <scope>NUCLEOTIDE SEQUENCE [LARGE SCALE GENOMIC DNA]</scope>
    <source>
        <strain evidence="2">Z07020 / HMAS-L-300199</strain>
    </source>
</reference>
<dbReference type="GeneID" id="19238620"/>
<organism evidence="1 2">
    <name type="scientific">Endocarpon pusillum (strain Z07020 / HMAS-L-300199)</name>
    <name type="common">Lichen-forming fungus</name>
    <dbReference type="NCBI Taxonomy" id="1263415"/>
    <lineage>
        <taxon>Eukaryota</taxon>
        <taxon>Fungi</taxon>
        <taxon>Dikarya</taxon>
        <taxon>Ascomycota</taxon>
        <taxon>Pezizomycotina</taxon>
        <taxon>Eurotiomycetes</taxon>
        <taxon>Chaetothyriomycetidae</taxon>
        <taxon>Verrucariales</taxon>
        <taxon>Verrucariaceae</taxon>
        <taxon>Endocarpon</taxon>
    </lineage>
</organism>
<gene>
    <name evidence="1" type="ORF">EPUS_03580</name>
</gene>
<sequence>MSVTPSGEMESLNFLFGDVDSAAIFARLRSPSGKPPCILEVSYDDVLWYFRSGYVSSMQLKELCDQDQGPIVPTLLALSYASQIYATLPDATVTVSTLDHCLLRTSWARHASQLNDIPLGKPSMTGEPDRSFAIAVIAFFEGSHNIKSKELRNVIALSAGDSIYVAMRLICDPFENPHTYEMKRILGNIGKAGLVMLIPPRDPLVRELDPGRWRFADNPEFDGKPEDCFTQTSLHLSFTSYHIPVLSNEFRGDQDNPVSMLESVISVRDSGLWVADINILDALEKDAPVYRLDPPKRCEHAEDLAPDPPIKTIGCWDDVLDSPDGNFLIKAHSNWLARLAVTAVLPNHSRTKQRRITICPSSVCWRCVQQNFPHNAYVF</sequence>
<dbReference type="eggNOG" id="ENOG502SJYI">
    <property type="taxonomic scope" value="Eukaryota"/>
</dbReference>
<accession>U1GD75</accession>
<proteinExistence type="predicted"/>
<dbReference type="AlphaFoldDB" id="U1GD75"/>
<dbReference type="EMBL" id="KE721364">
    <property type="protein sequence ID" value="ERF70028.1"/>
    <property type="molecule type" value="Genomic_DNA"/>
</dbReference>
<dbReference type="RefSeq" id="XP_007804362.1">
    <property type="nucleotide sequence ID" value="XM_007806171.1"/>
</dbReference>
<protein>
    <submittedName>
        <fullName evidence="1">Uncharacterized protein</fullName>
    </submittedName>
</protein>
<keyword evidence="2" id="KW-1185">Reference proteome</keyword>
<dbReference type="OMA" id="DERICWP"/>
<dbReference type="HOGENOM" id="CLU_061837_0_0_1"/>
<name>U1GD75_ENDPU</name>
<dbReference type="Proteomes" id="UP000019373">
    <property type="component" value="Unassembled WGS sequence"/>
</dbReference>